<gene>
    <name evidence="1" type="ORF">H9642_06005</name>
</gene>
<proteinExistence type="predicted"/>
<dbReference type="Proteomes" id="UP000611945">
    <property type="component" value="Unassembled WGS sequence"/>
</dbReference>
<comment type="caution">
    <text evidence="1">The sequence shown here is derived from an EMBL/GenBank/DDBJ whole genome shotgun (WGS) entry which is preliminary data.</text>
</comment>
<dbReference type="EMBL" id="JACSQG010000002">
    <property type="protein sequence ID" value="MBD7976742.1"/>
    <property type="molecule type" value="Genomic_DNA"/>
</dbReference>
<evidence type="ECO:0000313" key="2">
    <source>
        <dbReference type="Proteomes" id="UP000611945"/>
    </source>
</evidence>
<sequence>MLPPSRARNVVPMTSAVQPPARFMPMRGAFTTHKAYRPAPVGTPQA</sequence>
<organism evidence="1 2">
    <name type="scientific">Serpens gallinarum</name>
    <dbReference type="NCBI Taxonomy" id="2763075"/>
    <lineage>
        <taxon>Bacteria</taxon>
        <taxon>Pseudomonadati</taxon>
        <taxon>Pseudomonadota</taxon>
        <taxon>Gammaproteobacteria</taxon>
        <taxon>Pseudomonadales</taxon>
        <taxon>Pseudomonadaceae</taxon>
        <taxon>Pseudomonas</taxon>
    </lineage>
</organism>
<protein>
    <submittedName>
        <fullName evidence="1">Uncharacterized protein</fullName>
    </submittedName>
</protein>
<dbReference type="RefSeq" id="WP_251835521.1">
    <property type="nucleotide sequence ID" value="NZ_JACSQG010000002.1"/>
</dbReference>
<evidence type="ECO:0000313" key="1">
    <source>
        <dbReference type="EMBL" id="MBD7976742.1"/>
    </source>
</evidence>
<name>A0ABR8TLT5_9PSED</name>
<reference evidence="1 2" key="1">
    <citation type="submission" date="2020-08" db="EMBL/GenBank/DDBJ databases">
        <title>A Genomic Blueprint of the Chicken Gut Microbiome.</title>
        <authorList>
            <person name="Gilroy R."/>
            <person name="Ravi A."/>
            <person name="Getino M."/>
            <person name="Pursley I."/>
            <person name="Horton D.L."/>
            <person name="Alikhan N.-F."/>
            <person name="Baker D."/>
            <person name="Gharbi K."/>
            <person name="Hall N."/>
            <person name="Watson M."/>
            <person name="Adriaenssens E.M."/>
            <person name="Foster-Nyarko E."/>
            <person name="Jarju S."/>
            <person name="Secka A."/>
            <person name="Antonio M."/>
            <person name="Oren A."/>
            <person name="Chaudhuri R."/>
            <person name="La Ragione R.M."/>
            <person name="Hildebrand F."/>
            <person name="Pallen M.J."/>
        </authorList>
    </citation>
    <scope>NUCLEOTIDE SEQUENCE [LARGE SCALE GENOMIC DNA]</scope>
    <source>
        <strain evidence="1 2">Sa2CUA2</strain>
    </source>
</reference>
<accession>A0ABR8TLT5</accession>
<keyword evidence="2" id="KW-1185">Reference proteome</keyword>